<dbReference type="STRING" id="1328759.A0A5C2ST54"/>
<keyword evidence="2" id="KW-1185">Reference proteome</keyword>
<evidence type="ECO:0000313" key="1">
    <source>
        <dbReference type="EMBL" id="RPD67075.1"/>
    </source>
</evidence>
<dbReference type="EMBL" id="ML122250">
    <property type="protein sequence ID" value="RPD67075.1"/>
    <property type="molecule type" value="Genomic_DNA"/>
</dbReference>
<dbReference type="Proteomes" id="UP000313359">
    <property type="component" value="Unassembled WGS sequence"/>
</dbReference>
<gene>
    <name evidence="1" type="ORF">L227DRAFT_648203</name>
</gene>
<reference evidence="1" key="1">
    <citation type="journal article" date="2018" name="Genome Biol. Evol.">
        <title>Genomics and development of Lentinus tigrinus, a white-rot wood-decaying mushroom with dimorphic fruiting bodies.</title>
        <authorList>
            <person name="Wu B."/>
            <person name="Xu Z."/>
            <person name="Knudson A."/>
            <person name="Carlson A."/>
            <person name="Chen N."/>
            <person name="Kovaka S."/>
            <person name="LaButti K."/>
            <person name="Lipzen A."/>
            <person name="Pennachio C."/>
            <person name="Riley R."/>
            <person name="Schakwitz W."/>
            <person name="Umezawa K."/>
            <person name="Ohm R.A."/>
            <person name="Grigoriev I.V."/>
            <person name="Nagy L.G."/>
            <person name="Gibbons J."/>
            <person name="Hibbett D."/>
        </authorList>
    </citation>
    <scope>NUCLEOTIDE SEQUENCE [LARGE SCALE GENOMIC DNA]</scope>
    <source>
        <strain evidence="1">ALCF2SS1-6</strain>
    </source>
</reference>
<accession>A0A5C2ST54</accession>
<dbReference type="AlphaFoldDB" id="A0A5C2ST54"/>
<proteinExistence type="predicted"/>
<name>A0A5C2ST54_9APHY</name>
<evidence type="ECO:0000313" key="2">
    <source>
        <dbReference type="Proteomes" id="UP000313359"/>
    </source>
</evidence>
<dbReference type="OrthoDB" id="3224367at2759"/>
<sequence>MSAFRGYNSWPQMTSLFPRPCPPLPEYQSLLVKGLYHASAPIHLLLSHTADDPEARAIILTPRRDAFKNDLVDLNDAFITEYGGHGRNAAAAQRVEIFYPPSLAHLRMLLSMLHEYDDVLHHAKTTLDTAPTLLVLHEISEYFTAQASDATVSAYLSVISSALALTASWSPRCQTVSRLVVFDSGLNELKLPILKKLSFGESEENQSPSRDTLSVLLERYFEWRVEFLEEPNADEEMRAEDEELETGAPQVKTLKIRRLQGDKVEHEGDDDVSWTWSESVQLDDADKEQTSFLWD</sequence>
<protein>
    <submittedName>
        <fullName evidence="1">Uncharacterized protein</fullName>
    </submittedName>
</protein>
<organism evidence="1 2">
    <name type="scientific">Lentinus tigrinus ALCF2SS1-6</name>
    <dbReference type="NCBI Taxonomy" id="1328759"/>
    <lineage>
        <taxon>Eukaryota</taxon>
        <taxon>Fungi</taxon>
        <taxon>Dikarya</taxon>
        <taxon>Basidiomycota</taxon>
        <taxon>Agaricomycotina</taxon>
        <taxon>Agaricomycetes</taxon>
        <taxon>Polyporales</taxon>
        <taxon>Polyporaceae</taxon>
        <taxon>Lentinus</taxon>
    </lineage>
</organism>